<comment type="caution">
    <text evidence="9">The sequence shown here is derived from an EMBL/GenBank/DDBJ whole genome shotgun (WGS) entry which is preliminary data.</text>
</comment>
<dbReference type="InterPro" id="IPR036163">
    <property type="entry name" value="HMA_dom_sf"/>
</dbReference>
<accession>A0ABU0I3N7</accession>
<dbReference type="PROSITE" id="PS50846">
    <property type="entry name" value="HMA_2"/>
    <property type="match status" value="1"/>
</dbReference>
<evidence type="ECO:0000313" key="9">
    <source>
        <dbReference type="EMBL" id="MDQ0448692.1"/>
    </source>
</evidence>
<dbReference type="NCBIfam" id="TIGR01494">
    <property type="entry name" value="ATPase_P-type"/>
    <property type="match status" value="1"/>
</dbReference>
<keyword evidence="4 7" id="KW-0479">Metal-binding</keyword>
<comment type="similarity">
    <text evidence="2 7">Belongs to the cation transport ATPase (P-type) (TC 3.A.3) family. Type IB subfamily.</text>
</comment>
<reference evidence="9 10" key="1">
    <citation type="submission" date="2023-07" db="EMBL/GenBank/DDBJ databases">
        <title>Genomic Encyclopedia of Type Strains, Phase IV (KMG-IV): sequencing the most valuable type-strain genomes for metagenomic binning, comparative biology and taxonomic classification.</title>
        <authorList>
            <person name="Goeker M."/>
        </authorList>
    </citation>
    <scope>NUCLEOTIDE SEQUENCE [LARGE SCALE GENOMIC DNA]</scope>
    <source>
        <strain evidence="9 10">DSM 19013</strain>
    </source>
</reference>
<dbReference type="Pfam" id="PF00702">
    <property type="entry name" value="Hydrolase"/>
    <property type="match status" value="1"/>
</dbReference>
<gene>
    <name evidence="9" type="ORF">QO012_003204</name>
</gene>
<dbReference type="PROSITE" id="PS00154">
    <property type="entry name" value="ATPASE_E1_E2"/>
    <property type="match status" value="1"/>
</dbReference>
<keyword evidence="7" id="KW-0547">Nucleotide-binding</keyword>
<feature type="transmembrane region" description="Helical" evidence="7">
    <location>
        <begin position="130"/>
        <end position="151"/>
    </location>
</feature>
<feature type="transmembrane region" description="Helical" evidence="7">
    <location>
        <begin position="163"/>
        <end position="184"/>
    </location>
</feature>
<keyword evidence="5 7" id="KW-1133">Transmembrane helix</keyword>
<dbReference type="SUPFAM" id="SSF55008">
    <property type="entry name" value="HMA, heavy metal-associated domain"/>
    <property type="match status" value="1"/>
</dbReference>
<dbReference type="SUPFAM" id="SSF81665">
    <property type="entry name" value="Calcium ATPase, transmembrane domain M"/>
    <property type="match status" value="1"/>
</dbReference>
<feature type="transmembrane region" description="Helical" evidence="7">
    <location>
        <begin position="196"/>
        <end position="219"/>
    </location>
</feature>
<comment type="subcellular location">
    <subcellularLocation>
        <location evidence="7">Cell membrane</location>
    </subcellularLocation>
    <subcellularLocation>
        <location evidence="1">Membrane</location>
    </subcellularLocation>
</comment>
<keyword evidence="3 7" id="KW-0812">Transmembrane</keyword>
<keyword evidence="7" id="KW-1003">Cell membrane</keyword>
<feature type="transmembrane region" description="Helical" evidence="7">
    <location>
        <begin position="225"/>
        <end position="242"/>
    </location>
</feature>
<dbReference type="InterPro" id="IPR027256">
    <property type="entry name" value="P-typ_ATPase_IB"/>
</dbReference>
<dbReference type="Gene3D" id="3.40.50.1000">
    <property type="entry name" value="HAD superfamily/HAD-like"/>
    <property type="match status" value="1"/>
</dbReference>
<dbReference type="InterPro" id="IPR006121">
    <property type="entry name" value="HMA_dom"/>
</dbReference>
<evidence type="ECO:0000313" key="10">
    <source>
        <dbReference type="Proteomes" id="UP001231124"/>
    </source>
</evidence>
<evidence type="ECO:0000256" key="5">
    <source>
        <dbReference type="ARBA" id="ARBA00022989"/>
    </source>
</evidence>
<name>A0ABU0I3N7_9HYPH</name>
<dbReference type="PRINTS" id="PR00119">
    <property type="entry name" value="CATATPASE"/>
</dbReference>
<keyword evidence="6 7" id="KW-0472">Membrane</keyword>
<dbReference type="Gene3D" id="3.30.70.100">
    <property type="match status" value="1"/>
</dbReference>
<dbReference type="InterPro" id="IPR001757">
    <property type="entry name" value="P_typ_ATPase"/>
</dbReference>
<dbReference type="EMBL" id="JAUSVP010000010">
    <property type="protein sequence ID" value="MDQ0448692.1"/>
    <property type="molecule type" value="Genomic_DNA"/>
</dbReference>
<dbReference type="SUPFAM" id="SSF56784">
    <property type="entry name" value="HAD-like"/>
    <property type="match status" value="1"/>
</dbReference>
<evidence type="ECO:0000256" key="1">
    <source>
        <dbReference type="ARBA" id="ARBA00004370"/>
    </source>
</evidence>
<dbReference type="PANTHER" id="PTHR46594">
    <property type="entry name" value="P-TYPE CATION-TRANSPORTING ATPASE"/>
    <property type="match status" value="1"/>
</dbReference>
<dbReference type="Gene3D" id="3.40.1110.10">
    <property type="entry name" value="Calcium-transporting ATPase, cytoplasmic domain N"/>
    <property type="match status" value="1"/>
</dbReference>
<dbReference type="NCBIfam" id="TIGR01511">
    <property type="entry name" value="ATPase-IB1_Cu"/>
    <property type="match status" value="1"/>
</dbReference>
<dbReference type="InterPro" id="IPR008250">
    <property type="entry name" value="ATPase_P-typ_transduc_dom_A_sf"/>
</dbReference>
<dbReference type="InterPro" id="IPR018303">
    <property type="entry name" value="ATPase_P-typ_P_site"/>
</dbReference>
<sequence>MCCTDMALAYVEAHGAWSAANTLPSLGRDYAAFVAPLPDGSARAEFAVEGIRCAACMGAIEGGLAPLPGLAAARLNVSDRRLAVTWRPGAVPDIPAVLGALASLGYSAQPFAPGRRAEAEAAETERLIRALAVAGFASMNVMLLAVSVWAGAASDMSPETRDLFHWIQAVIALPAAAYAGRPFYEGALRGLRAGRVGMDVPITLGVVLTLAASVCETLAGATHAYFDGAVMLLFFLLIGRVLDQAMRRRTRAFAENLAALRSERATLAEADGSLRDVPLADLAPGARILIRPGERVPADGVVEHGTSDLDQSLVTGETAAVTVRGGDRVFAGALNGNGALTVKVTAAAGTTLLDEVEGLMRRALERRSRALVLADRATRLYVPLVHGAAAVTLAGWLAAGAGWHLALLDAVAVLIVTCPCALGLAIPAVQVVAAGALFREGVLLNDGTALERFAGIDTVVFDKTGTLTLPEPVLAPGFSDPVALASAARLALSSRHPMAAALAEAAGGATPYPGAEEAAGLGVRALVDGVEMRLGSAGFCDAGPEASAALKADPEASVICFRAGDGDAVAFPIRQALRPDAREVVAALAAAGLRVAILSGDRAPAVAAVARRLGVAEWEAGLTPGDKIARIDALRASGRRVLMVGDGLNDAPALAAARASLSPVTAAHVSQAAADALFLGRGLSPVLSVLAAGRRARRLMLQNLWFSAAYNLLAVPLAAAGLLTPLIAALAMSGSSLVVTANALRARQVPVSPVSPAGLGAPVPARRGRIPSVPRAA</sequence>
<dbReference type="PANTHER" id="PTHR46594:SF4">
    <property type="entry name" value="P-TYPE CATION-TRANSPORTING ATPASE"/>
    <property type="match status" value="1"/>
</dbReference>
<dbReference type="SUPFAM" id="SSF81653">
    <property type="entry name" value="Calcium ATPase, transduction domain A"/>
    <property type="match status" value="1"/>
</dbReference>
<feature type="transmembrane region" description="Helical" evidence="7">
    <location>
        <begin position="411"/>
        <end position="438"/>
    </location>
</feature>
<dbReference type="RefSeq" id="WP_238203204.1">
    <property type="nucleotide sequence ID" value="NZ_BPQE01000012.1"/>
</dbReference>
<evidence type="ECO:0000256" key="2">
    <source>
        <dbReference type="ARBA" id="ARBA00006024"/>
    </source>
</evidence>
<feature type="domain" description="HMA" evidence="8">
    <location>
        <begin position="42"/>
        <end position="109"/>
    </location>
</feature>
<protein>
    <submittedName>
        <fullName evidence="9">Cu2+-exporting ATPase</fullName>
    </submittedName>
</protein>
<organism evidence="9 10">
    <name type="scientific">Methylobacterium aerolatum</name>
    <dbReference type="NCBI Taxonomy" id="418708"/>
    <lineage>
        <taxon>Bacteria</taxon>
        <taxon>Pseudomonadati</taxon>
        <taxon>Pseudomonadota</taxon>
        <taxon>Alphaproteobacteria</taxon>
        <taxon>Hyphomicrobiales</taxon>
        <taxon>Methylobacteriaceae</taxon>
        <taxon>Methylobacterium</taxon>
    </lineage>
</organism>
<dbReference type="Proteomes" id="UP001231124">
    <property type="component" value="Unassembled WGS sequence"/>
</dbReference>
<proteinExistence type="inferred from homology"/>
<evidence type="ECO:0000256" key="7">
    <source>
        <dbReference type="RuleBase" id="RU362081"/>
    </source>
</evidence>
<dbReference type="InterPro" id="IPR023298">
    <property type="entry name" value="ATPase_P-typ_TM_dom_sf"/>
</dbReference>
<feature type="transmembrane region" description="Helical" evidence="7">
    <location>
        <begin position="380"/>
        <end position="399"/>
    </location>
</feature>
<keyword evidence="10" id="KW-1185">Reference proteome</keyword>
<dbReference type="InterPro" id="IPR023214">
    <property type="entry name" value="HAD_sf"/>
</dbReference>
<evidence type="ECO:0000259" key="8">
    <source>
        <dbReference type="PROSITE" id="PS50846"/>
    </source>
</evidence>
<evidence type="ECO:0000256" key="6">
    <source>
        <dbReference type="ARBA" id="ARBA00023136"/>
    </source>
</evidence>
<keyword evidence="7" id="KW-0067">ATP-binding</keyword>
<evidence type="ECO:0000256" key="3">
    <source>
        <dbReference type="ARBA" id="ARBA00022692"/>
    </source>
</evidence>
<dbReference type="InterPro" id="IPR059000">
    <property type="entry name" value="ATPase_P-type_domA"/>
</dbReference>
<dbReference type="Pfam" id="PF00403">
    <property type="entry name" value="HMA"/>
    <property type="match status" value="1"/>
</dbReference>
<dbReference type="Gene3D" id="2.70.150.10">
    <property type="entry name" value="Calcium-transporting ATPase, cytoplasmic transduction domain A"/>
    <property type="match status" value="1"/>
</dbReference>
<feature type="transmembrane region" description="Helical" evidence="7">
    <location>
        <begin position="704"/>
        <end position="732"/>
    </location>
</feature>
<dbReference type="Pfam" id="PF00122">
    <property type="entry name" value="E1-E2_ATPase"/>
    <property type="match status" value="1"/>
</dbReference>
<dbReference type="InterPro" id="IPR023299">
    <property type="entry name" value="ATPase_P-typ_cyto_dom_N"/>
</dbReference>
<dbReference type="NCBIfam" id="TIGR01525">
    <property type="entry name" value="ATPase-IB_hvy"/>
    <property type="match status" value="1"/>
</dbReference>
<dbReference type="InterPro" id="IPR036412">
    <property type="entry name" value="HAD-like_sf"/>
</dbReference>
<dbReference type="CDD" id="cd00371">
    <property type="entry name" value="HMA"/>
    <property type="match status" value="1"/>
</dbReference>
<evidence type="ECO:0000256" key="4">
    <source>
        <dbReference type="ARBA" id="ARBA00022723"/>
    </source>
</evidence>